<accession>A0ABT8BAV6</accession>
<evidence type="ECO:0000313" key="3">
    <source>
        <dbReference type="Proteomes" id="UP001180081"/>
    </source>
</evidence>
<feature type="transmembrane region" description="Helical" evidence="1">
    <location>
        <begin position="65"/>
        <end position="86"/>
    </location>
</feature>
<dbReference type="EMBL" id="JAUFPU010000018">
    <property type="protein sequence ID" value="MDN3578731.1"/>
    <property type="molecule type" value="Genomic_DNA"/>
</dbReference>
<proteinExistence type="predicted"/>
<name>A0ABT8BAV6_9NEIS</name>
<gene>
    <name evidence="2" type="ORF">QWZ03_18345</name>
</gene>
<organism evidence="2 3">
    <name type="scientific">Chitinimonas viridis</name>
    <dbReference type="NCBI Taxonomy" id="664880"/>
    <lineage>
        <taxon>Bacteria</taxon>
        <taxon>Pseudomonadati</taxon>
        <taxon>Pseudomonadota</taxon>
        <taxon>Betaproteobacteria</taxon>
        <taxon>Neisseriales</taxon>
        <taxon>Chitinibacteraceae</taxon>
        <taxon>Chitinimonas</taxon>
    </lineage>
</organism>
<evidence type="ECO:0008006" key="4">
    <source>
        <dbReference type="Google" id="ProtNLM"/>
    </source>
</evidence>
<keyword evidence="1" id="KW-0472">Membrane</keyword>
<sequence length="185" mass="21224">METETISNEQLDEKLYGLLFDVCRSIRYHNRRRAFFDRCDMLNNVVSVVGGSVAVYGVLEQNIKCVAVFFGGAVTVSSAFGLVVGFSQRARAHSDFARQYIELEKKLRKLPPSEELFREVYDARLTIEAEEPPVKRVLDVICHNDQMRAMGHPSEEWAHVSILQRWTAQWFDWGDHRLGTSASKK</sequence>
<dbReference type="Proteomes" id="UP001180081">
    <property type="component" value="Unassembled WGS sequence"/>
</dbReference>
<comment type="caution">
    <text evidence="2">The sequence shown here is derived from an EMBL/GenBank/DDBJ whole genome shotgun (WGS) entry which is preliminary data.</text>
</comment>
<dbReference type="RefSeq" id="WP_290334062.1">
    <property type="nucleotide sequence ID" value="NZ_JAUFPU010000018.1"/>
</dbReference>
<evidence type="ECO:0000313" key="2">
    <source>
        <dbReference type="EMBL" id="MDN3578731.1"/>
    </source>
</evidence>
<feature type="transmembrane region" description="Helical" evidence="1">
    <location>
        <begin position="41"/>
        <end position="59"/>
    </location>
</feature>
<reference evidence="2" key="2">
    <citation type="submission" date="2023-06" db="EMBL/GenBank/DDBJ databases">
        <authorList>
            <person name="Lucena T."/>
            <person name="Sun Q."/>
        </authorList>
    </citation>
    <scope>NUCLEOTIDE SEQUENCE</scope>
    <source>
        <strain evidence="2">CECT 7703</strain>
    </source>
</reference>
<evidence type="ECO:0000256" key="1">
    <source>
        <dbReference type="SAM" id="Phobius"/>
    </source>
</evidence>
<protein>
    <recommendedName>
        <fullName evidence="4">SLATT domain-containing protein</fullName>
    </recommendedName>
</protein>
<keyword evidence="1" id="KW-1133">Transmembrane helix</keyword>
<keyword evidence="1" id="KW-0812">Transmembrane</keyword>
<reference evidence="2" key="1">
    <citation type="journal article" date="2014" name="Int. J. Syst. Evol. Microbiol.">
        <title>Complete genome of a new Firmicutes species belonging to the dominant human colonic microbiota ('Ruminococcus bicirculans') reveals two chromosomes and a selective capacity to utilize plant glucans.</title>
        <authorList>
            <consortium name="NISC Comparative Sequencing Program"/>
            <person name="Wegmann U."/>
            <person name="Louis P."/>
            <person name="Goesmann A."/>
            <person name="Henrissat B."/>
            <person name="Duncan S.H."/>
            <person name="Flint H.J."/>
        </authorList>
    </citation>
    <scope>NUCLEOTIDE SEQUENCE</scope>
    <source>
        <strain evidence="2">CECT 7703</strain>
    </source>
</reference>
<keyword evidence="3" id="KW-1185">Reference proteome</keyword>